<sequence>MNMMRGLLSGAAAGAAGTTALNAVTYLDMVLRARPTSETPEKTVEKLTEVAHLQIPGDDGERKNRVAGLGPITGLTVGVGVGMVLGGARAAGLCPGTAMSTLLGAGGAMAGSDVPMAALGITDPRSWSVVGWMSDIVPHLAYGVVTAALLHQLLPKSTRARSIPG</sequence>
<reference evidence="1 2" key="1">
    <citation type="submission" date="2020-11" db="EMBL/GenBank/DDBJ databases">
        <title>Arthrobacter antarcticus sp. nov., isolated from Antarctic Soil.</title>
        <authorList>
            <person name="Li J."/>
        </authorList>
    </citation>
    <scope>NUCLEOTIDE SEQUENCE [LARGE SCALE GENOMIC DNA]</scope>
    <source>
        <strain evidence="1 2">Z1-20</strain>
    </source>
</reference>
<evidence type="ECO:0000313" key="2">
    <source>
        <dbReference type="Proteomes" id="UP000655366"/>
    </source>
</evidence>
<protein>
    <submittedName>
        <fullName evidence="1">Uncharacterized protein</fullName>
    </submittedName>
</protein>
<dbReference type="RefSeq" id="WP_196395324.1">
    <property type="nucleotide sequence ID" value="NZ_JADNYM010000003.1"/>
</dbReference>
<comment type="caution">
    <text evidence="1">The sequence shown here is derived from an EMBL/GenBank/DDBJ whole genome shotgun (WGS) entry which is preliminary data.</text>
</comment>
<organism evidence="1 2">
    <name type="scientific">Arthrobacter terrae</name>
    <dbReference type="NCBI Taxonomy" id="2935737"/>
    <lineage>
        <taxon>Bacteria</taxon>
        <taxon>Bacillati</taxon>
        <taxon>Actinomycetota</taxon>
        <taxon>Actinomycetes</taxon>
        <taxon>Micrococcales</taxon>
        <taxon>Micrococcaceae</taxon>
        <taxon>Arthrobacter</taxon>
    </lineage>
</organism>
<dbReference type="Proteomes" id="UP000655366">
    <property type="component" value="Unassembled WGS sequence"/>
</dbReference>
<name>A0A931CGY4_9MICC</name>
<keyword evidence="2" id="KW-1185">Reference proteome</keyword>
<gene>
    <name evidence="1" type="ORF">IV500_02920</name>
</gene>
<proteinExistence type="predicted"/>
<accession>A0A931CGY4</accession>
<dbReference type="EMBL" id="JADNYM010000003">
    <property type="protein sequence ID" value="MBG0738382.1"/>
    <property type="molecule type" value="Genomic_DNA"/>
</dbReference>
<evidence type="ECO:0000313" key="1">
    <source>
        <dbReference type="EMBL" id="MBG0738382.1"/>
    </source>
</evidence>
<dbReference type="AlphaFoldDB" id="A0A931CGY4"/>